<gene>
    <name evidence="3" type="ORF">KY290_031074</name>
</gene>
<dbReference type="SUPFAM" id="SSF56672">
    <property type="entry name" value="DNA/RNA polymerases"/>
    <property type="match status" value="1"/>
</dbReference>
<accession>A0ABQ7U837</accession>
<dbReference type="PANTHER" id="PTHR37984">
    <property type="entry name" value="PROTEIN CBG26694"/>
    <property type="match status" value="1"/>
</dbReference>
<protein>
    <recommendedName>
        <fullName evidence="2">Reverse transcriptase/retrotransposon-derived protein RNase H-like domain-containing protein</fullName>
    </recommendedName>
</protein>
<dbReference type="InterPro" id="IPR041577">
    <property type="entry name" value="RT_RNaseH_2"/>
</dbReference>
<dbReference type="EMBL" id="JAIVGD010000023">
    <property type="protein sequence ID" value="KAH0743081.1"/>
    <property type="molecule type" value="Genomic_DNA"/>
</dbReference>
<dbReference type="InterPro" id="IPR043502">
    <property type="entry name" value="DNA/RNA_pol_sf"/>
</dbReference>
<dbReference type="Proteomes" id="UP000826656">
    <property type="component" value="Unassembled WGS sequence"/>
</dbReference>
<comment type="caution">
    <text evidence="3">The sequence shown here is derived from an EMBL/GenBank/DDBJ whole genome shotgun (WGS) entry which is preliminary data.</text>
</comment>
<dbReference type="Pfam" id="PF17919">
    <property type="entry name" value="RT_RNaseH_2"/>
    <property type="match status" value="1"/>
</dbReference>
<evidence type="ECO:0000313" key="3">
    <source>
        <dbReference type="EMBL" id="KAH0743081.1"/>
    </source>
</evidence>
<reference evidence="3 4" key="1">
    <citation type="journal article" date="2021" name="bioRxiv">
        <title>Chromosome-scale and haplotype-resolved genome assembly of a tetraploid potato cultivar.</title>
        <authorList>
            <person name="Sun H."/>
            <person name="Jiao W.-B."/>
            <person name="Krause K."/>
            <person name="Campoy J.A."/>
            <person name="Goel M."/>
            <person name="Folz-Donahue K."/>
            <person name="Kukat C."/>
            <person name="Huettel B."/>
            <person name="Schneeberger K."/>
        </authorList>
    </citation>
    <scope>NUCLEOTIDE SEQUENCE [LARGE SCALE GENOMIC DNA]</scope>
    <source>
        <strain evidence="3">SolTubOtavaFocal</strain>
        <tissue evidence="3">Leaves</tissue>
    </source>
</reference>
<proteinExistence type="predicted"/>
<keyword evidence="4" id="KW-1185">Reference proteome</keyword>
<name>A0ABQ7U837_SOLTU</name>
<dbReference type="PANTHER" id="PTHR37984:SF5">
    <property type="entry name" value="PROTEIN NYNRIN-LIKE"/>
    <property type="match status" value="1"/>
</dbReference>
<evidence type="ECO:0000256" key="1">
    <source>
        <dbReference type="ARBA" id="ARBA00023268"/>
    </source>
</evidence>
<dbReference type="InterPro" id="IPR050951">
    <property type="entry name" value="Retrovirus_Pol_polyprotein"/>
</dbReference>
<sequence length="190" mass="21546">MGCVISEARAMRVTVADDNHIMRLHSCKKFQRKIQGIVFEDSVRLLRLGGNDMILGGDWMKAHNPILLDFTEYKVWNDQAEKAFQQLKVAMTSALVLVLADFTKPFIVETDACSKGIGIFLMQGGRPIAYFSKALANNHLGLSTYEKEYMALLSAVDKWTHYLEGAHFITRTDHHSLKFLLEQRVTIALQ</sequence>
<evidence type="ECO:0000313" key="4">
    <source>
        <dbReference type="Proteomes" id="UP000826656"/>
    </source>
</evidence>
<feature type="domain" description="Reverse transcriptase/retrotransposon-derived protein RNase H-like" evidence="2">
    <location>
        <begin position="76"/>
        <end position="169"/>
    </location>
</feature>
<organism evidence="3 4">
    <name type="scientific">Solanum tuberosum</name>
    <name type="common">Potato</name>
    <dbReference type="NCBI Taxonomy" id="4113"/>
    <lineage>
        <taxon>Eukaryota</taxon>
        <taxon>Viridiplantae</taxon>
        <taxon>Streptophyta</taxon>
        <taxon>Embryophyta</taxon>
        <taxon>Tracheophyta</taxon>
        <taxon>Spermatophyta</taxon>
        <taxon>Magnoliopsida</taxon>
        <taxon>eudicotyledons</taxon>
        <taxon>Gunneridae</taxon>
        <taxon>Pentapetalae</taxon>
        <taxon>asterids</taxon>
        <taxon>lamiids</taxon>
        <taxon>Solanales</taxon>
        <taxon>Solanaceae</taxon>
        <taxon>Solanoideae</taxon>
        <taxon>Solaneae</taxon>
        <taxon>Solanum</taxon>
    </lineage>
</organism>
<keyword evidence="1" id="KW-0511">Multifunctional enzyme</keyword>
<dbReference type="Gene3D" id="3.10.20.370">
    <property type="match status" value="1"/>
</dbReference>
<evidence type="ECO:0000259" key="2">
    <source>
        <dbReference type="Pfam" id="PF17919"/>
    </source>
</evidence>